<keyword evidence="2" id="KW-0812">Transmembrane</keyword>
<feature type="region of interest" description="Disordered" evidence="1">
    <location>
        <begin position="48"/>
        <end position="129"/>
    </location>
</feature>
<keyword evidence="2" id="KW-0472">Membrane</keyword>
<evidence type="ECO:0000313" key="3">
    <source>
        <dbReference type="EMBL" id="OXA60925.1"/>
    </source>
</evidence>
<sequence length="129" mass="14815">MYDTILRAGLTLLPCTMIGLILIISFLLCNCEYIGECISERFCTWKNRSRKSRIKSKKQSDTSKKRHTSSSHETFKSSPSSNFVRLNEPDIRSDDPMSYSSSNSELAQNHDDNDPPPSYDECIRSKRKK</sequence>
<gene>
    <name evidence="3" type="ORF">Fcan01_04032</name>
</gene>
<dbReference type="EMBL" id="LNIX01000002">
    <property type="protein sequence ID" value="OXA60925.1"/>
    <property type="molecule type" value="Genomic_DNA"/>
</dbReference>
<keyword evidence="4" id="KW-1185">Reference proteome</keyword>
<protein>
    <submittedName>
        <fullName evidence="3">Uncharacterized protein</fullName>
    </submittedName>
</protein>
<dbReference type="AlphaFoldDB" id="A0A226ETI3"/>
<evidence type="ECO:0000256" key="2">
    <source>
        <dbReference type="SAM" id="Phobius"/>
    </source>
</evidence>
<accession>A0A226ETI3</accession>
<name>A0A226ETI3_FOLCA</name>
<feature type="transmembrane region" description="Helical" evidence="2">
    <location>
        <begin position="7"/>
        <end position="28"/>
    </location>
</feature>
<proteinExistence type="predicted"/>
<evidence type="ECO:0000256" key="1">
    <source>
        <dbReference type="SAM" id="MobiDB-lite"/>
    </source>
</evidence>
<feature type="compositionally biased region" description="Basic residues" evidence="1">
    <location>
        <begin position="48"/>
        <end position="57"/>
    </location>
</feature>
<reference evidence="3 4" key="1">
    <citation type="submission" date="2015-12" db="EMBL/GenBank/DDBJ databases">
        <title>The genome of Folsomia candida.</title>
        <authorList>
            <person name="Faddeeva A."/>
            <person name="Derks M.F."/>
            <person name="Anvar Y."/>
            <person name="Smit S."/>
            <person name="Van Straalen N."/>
            <person name="Roelofs D."/>
        </authorList>
    </citation>
    <scope>NUCLEOTIDE SEQUENCE [LARGE SCALE GENOMIC DNA]</scope>
    <source>
        <strain evidence="3 4">VU population</strain>
        <tissue evidence="3">Whole body</tissue>
    </source>
</reference>
<keyword evidence="2" id="KW-1133">Transmembrane helix</keyword>
<dbReference type="Proteomes" id="UP000198287">
    <property type="component" value="Unassembled WGS sequence"/>
</dbReference>
<comment type="caution">
    <text evidence="3">The sequence shown here is derived from an EMBL/GenBank/DDBJ whole genome shotgun (WGS) entry which is preliminary data.</text>
</comment>
<organism evidence="3 4">
    <name type="scientific">Folsomia candida</name>
    <name type="common">Springtail</name>
    <dbReference type="NCBI Taxonomy" id="158441"/>
    <lineage>
        <taxon>Eukaryota</taxon>
        <taxon>Metazoa</taxon>
        <taxon>Ecdysozoa</taxon>
        <taxon>Arthropoda</taxon>
        <taxon>Hexapoda</taxon>
        <taxon>Collembola</taxon>
        <taxon>Entomobryomorpha</taxon>
        <taxon>Isotomoidea</taxon>
        <taxon>Isotomidae</taxon>
        <taxon>Proisotominae</taxon>
        <taxon>Folsomia</taxon>
    </lineage>
</organism>
<evidence type="ECO:0000313" key="4">
    <source>
        <dbReference type="Proteomes" id="UP000198287"/>
    </source>
</evidence>